<sequence length="70" mass="8456">MPTIRRLFTDHDFQEAVDRKLHIRIFRDSHLIEADSFVVRFTDETIITQSSVSDLTYHPRKECQFFELKK</sequence>
<dbReference type="Proteomes" id="UP000198972">
    <property type="component" value="Unassembled WGS sequence"/>
</dbReference>
<keyword evidence="2" id="KW-1185">Reference proteome</keyword>
<dbReference type="EMBL" id="FNBG01000012">
    <property type="protein sequence ID" value="SDF51505.1"/>
    <property type="molecule type" value="Genomic_DNA"/>
</dbReference>
<gene>
    <name evidence="1" type="ORF">SAMN04488542_11221</name>
</gene>
<dbReference type="RefSeq" id="WP_091230140.1">
    <property type="nucleotide sequence ID" value="NZ_FNBG01000012.1"/>
</dbReference>
<evidence type="ECO:0000313" key="2">
    <source>
        <dbReference type="Proteomes" id="UP000198972"/>
    </source>
</evidence>
<proteinExistence type="predicted"/>
<name>A0A1G7LPT8_9BACL</name>
<organism evidence="1 2">
    <name type="scientific">Fontibacillus panacisegetis</name>
    <dbReference type="NCBI Taxonomy" id="670482"/>
    <lineage>
        <taxon>Bacteria</taxon>
        <taxon>Bacillati</taxon>
        <taxon>Bacillota</taxon>
        <taxon>Bacilli</taxon>
        <taxon>Bacillales</taxon>
        <taxon>Paenibacillaceae</taxon>
        <taxon>Fontibacillus</taxon>
    </lineage>
</organism>
<dbReference type="AlphaFoldDB" id="A0A1G7LPT8"/>
<accession>A0A1G7LPT8</accession>
<reference evidence="1 2" key="1">
    <citation type="submission" date="2016-10" db="EMBL/GenBank/DDBJ databases">
        <authorList>
            <person name="de Groot N.N."/>
        </authorList>
    </citation>
    <scope>NUCLEOTIDE SEQUENCE [LARGE SCALE GENOMIC DNA]</scope>
    <source>
        <strain evidence="1 2">DSM 28129</strain>
    </source>
</reference>
<protein>
    <submittedName>
        <fullName evidence="1">Uncharacterized protein</fullName>
    </submittedName>
</protein>
<evidence type="ECO:0000313" key="1">
    <source>
        <dbReference type="EMBL" id="SDF51505.1"/>
    </source>
</evidence>
<dbReference type="STRING" id="670482.SAMN04488542_11221"/>
<dbReference type="OrthoDB" id="2638183at2"/>